<dbReference type="RefSeq" id="WP_062445181.1">
    <property type="nucleotide sequence ID" value="NZ_BMCJ01000001.1"/>
</dbReference>
<protein>
    <submittedName>
        <fullName evidence="2">N-acetyltransferase</fullName>
    </submittedName>
</protein>
<gene>
    <name evidence="2" type="ORF">GCM10007216_05830</name>
</gene>
<dbReference type="SUPFAM" id="SSF55729">
    <property type="entry name" value="Acyl-CoA N-acyltransferases (Nat)"/>
    <property type="match status" value="1"/>
</dbReference>
<accession>A0ABQ1NJ74</accession>
<dbReference type="EMBL" id="BMCJ01000001">
    <property type="protein sequence ID" value="GGC78154.1"/>
    <property type="molecule type" value="Genomic_DNA"/>
</dbReference>
<feature type="domain" description="N-acetyltransferase" evidence="1">
    <location>
        <begin position="2"/>
        <end position="140"/>
    </location>
</feature>
<dbReference type="InterPro" id="IPR000182">
    <property type="entry name" value="GNAT_dom"/>
</dbReference>
<sequence>MINVREIPVEDTYELRGKRSDQPADAPQYPGDVEEFTFHLGAFENRELTGIASFYMEATPAVASRKQIRLRGMAFDDPAQDLRVATTILHKANRILYHGNVEYLWCEEPKEAQAFYERIGFVPAEETTQGIIFHKKIVKP</sequence>
<evidence type="ECO:0000313" key="2">
    <source>
        <dbReference type="EMBL" id="GGC78154.1"/>
    </source>
</evidence>
<name>A0ABQ1NJ74_9BACI</name>
<dbReference type="Pfam" id="PF00583">
    <property type="entry name" value="Acetyltransf_1"/>
    <property type="match status" value="1"/>
</dbReference>
<comment type="caution">
    <text evidence="2">The sequence shown here is derived from an EMBL/GenBank/DDBJ whole genome shotgun (WGS) entry which is preliminary data.</text>
</comment>
<reference evidence="3" key="1">
    <citation type="journal article" date="2019" name="Int. J. Syst. Evol. Microbiol.">
        <title>The Global Catalogue of Microorganisms (GCM) 10K type strain sequencing project: providing services to taxonomists for standard genome sequencing and annotation.</title>
        <authorList>
            <consortium name="The Broad Institute Genomics Platform"/>
            <consortium name="The Broad Institute Genome Sequencing Center for Infectious Disease"/>
            <person name="Wu L."/>
            <person name="Ma J."/>
        </authorList>
    </citation>
    <scope>NUCLEOTIDE SEQUENCE [LARGE SCALE GENOMIC DNA]</scope>
    <source>
        <strain evidence="3">CCM 7282</strain>
    </source>
</reference>
<proteinExistence type="predicted"/>
<evidence type="ECO:0000259" key="1">
    <source>
        <dbReference type="PROSITE" id="PS51186"/>
    </source>
</evidence>
<evidence type="ECO:0000313" key="3">
    <source>
        <dbReference type="Proteomes" id="UP000619534"/>
    </source>
</evidence>
<dbReference type="InterPro" id="IPR016181">
    <property type="entry name" value="Acyl_CoA_acyltransferase"/>
</dbReference>
<dbReference type="Gene3D" id="3.40.630.30">
    <property type="match status" value="1"/>
</dbReference>
<dbReference type="PROSITE" id="PS51186">
    <property type="entry name" value="GNAT"/>
    <property type="match status" value="1"/>
</dbReference>
<organism evidence="2 3">
    <name type="scientific">Thalassobacillus devorans</name>
    <dbReference type="NCBI Taxonomy" id="279813"/>
    <lineage>
        <taxon>Bacteria</taxon>
        <taxon>Bacillati</taxon>
        <taxon>Bacillota</taxon>
        <taxon>Bacilli</taxon>
        <taxon>Bacillales</taxon>
        <taxon>Bacillaceae</taxon>
        <taxon>Thalassobacillus</taxon>
    </lineage>
</organism>
<keyword evidence="3" id="KW-1185">Reference proteome</keyword>
<dbReference type="Proteomes" id="UP000619534">
    <property type="component" value="Unassembled WGS sequence"/>
</dbReference>